<evidence type="ECO:0000313" key="2">
    <source>
        <dbReference type="EMBL" id="OLR92491.1"/>
    </source>
</evidence>
<protein>
    <recommendedName>
        <fullName evidence="1">AB hydrolase-1 domain-containing protein</fullName>
    </recommendedName>
</protein>
<dbReference type="EMBL" id="MKQR01000016">
    <property type="protein sequence ID" value="OLR92491.1"/>
    <property type="molecule type" value="Genomic_DNA"/>
</dbReference>
<dbReference type="Proteomes" id="UP000186040">
    <property type="component" value="Unassembled WGS sequence"/>
</dbReference>
<reference evidence="2 3" key="1">
    <citation type="submission" date="2016-10" db="EMBL/GenBank/DDBJ databases">
        <title>The Draft Genome Sequence of Actinokineospora bangkokensis 44EHWT reveals the biosynthetic pathway of antifungal compounds Thailandins with unusual extender unit butylmalonyl-CoA.</title>
        <authorList>
            <person name="Greule A."/>
            <person name="Intra B."/>
            <person name="Flemming S."/>
            <person name="Rommel M.G."/>
            <person name="Panbangred W."/>
            <person name="Bechthold A."/>
        </authorList>
    </citation>
    <scope>NUCLEOTIDE SEQUENCE [LARGE SCALE GENOMIC DNA]</scope>
    <source>
        <strain evidence="2 3">44EHW</strain>
    </source>
</reference>
<dbReference type="SUPFAM" id="SSF53474">
    <property type="entry name" value="alpha/beta-Hydrolases"/>
    <property type="match status" value="1"/>
</dbReference>
<dbReference type="AlphaFoldDB" id="A0A1Q9LKB5"/>
<name>A0A1Q9LKB5_9PSEU</name>
<comment type="caution">
    <text evidence="2">The sequence shown here is derived from an EMBL/GenBank/DDBJ whole genome shotgun (WGS) entry which is preliminary data.</text>
</comment>
<evidence type="ECO:0000259" key="1">
    <source>
        <dbReference type="Pfam" id="PF00561"/>
    </source>
</evidence>
<dbReference type="OrthoDB" id="9800988at2"/>
<dbReference type="InterPro" id="IPR029058">
    <property type="entry name" value="AB_hydrolase_fold"/>
</dbReference>
<dbReference type="PANTHER" id="PTHR45763">
    <property type="entry name" value="HYDROLASE, ALPHA/BETA FOLD FAMILY PROTEIN, EXPRESSED-RELATED"/>
    <property type="match status" value="1"/>
</dbReference>
<evidence type="ECO:0000313" key="3">
    <source>
        <dbReference type="Proteomes" id="UP000186040"/>
    </source>
</evidence>
<dbReference type="PRINTS" id="PR00111">
    <property type="entry name" value="ABHYDROLASE"/>
</dbReference>
<gene>
    <name evidence="2" type="ORF">BJP25_20695</name>
</gene>
<dbReference type="InterPro" id="IPR000073">
    <property type="entry name" value="AB_hydrolase_1"/>
</dbReference>
<accession>A0A1Q9LKB5</accession>
<keyword evidence="3" id="KW-1185">Reference proteome</keyword>
<dbReference type="Pfam" id="PF00561">
    <property type="entry name" value="Abhydrolase_1"/>
    <property type="match status" value="1"/>
</dbReference>
<proteinExistence type="predicted"/>
<dbReference type="STRING" id="1193682.BJP25_20695"/>
<feature type="domain" description="AB hydrolase-1" evidence="1">
    <location>
        <begin position="25"/>
        <end position="256"/>
    </location>
</feature>
<sequence>MTSLDVRVGDRVVRAHDSGEQGRAVVLWHHGTPQTGFPIEPVARAARATGVRVLSYGRPGYGGSTRQPGRQVVSAAVDAAAVADAFGVDRFCVVGASGGGSHALGCAAGLGDRVFAAVAFAAPAPWSDAFDWYGGMVAPQALRAGRSGLAAREAVTPEFDPDSFVEADYELLAGPWGEMGRDAQRAGREGGGGEVDDDVAFAGDWGVDFAAVRTPVLLVQGGLDRVVPPDHGRHLAALLPHAELWYRPDDGHVSILRELPEALEWALRHLA</sequence>
<dbReference type="GO" id="GO:0003824">
    <property type="term" value="F:catalytic activity"/>
    <property type="evidence" value="ECO:0007669"/>
    <property type="project" value="UniProtKB-ARBA"/>
</dbReference>
<organism evidence="2 3">
    <name type="scientific">Actinokineospora bangkokensis</name>
    <dbReference type="NCBI Taxonomy" id="1193682"/>
    <lineage>
        <taxon>Bacteria</taxon>
        <taxon>Bacillati</taxon>
        <taxon>Actinomycetota</taxon>
        <taxon>Actinomycetes</taxon>
        <taxon>Pseudonocardiales</taxon>
        <taxon>Pseudonocardiaceae</taxon>
        <taxon>Actinokineospora</taxon>
    </lineage>
</organism>
<dbReference type="Gene3D" id="3.40.50.1820">
    <property type="entry name" value="alpha/beta hydrolase"/>
    <property type="match status" value="1"/>
</dbReference>
<dbReference type="PANTHER" id="PTHR45763:SF46">
    <property type="entry name" value="AB HYDROLASE-1 DOMAIN-CONTAINING PROTEIN"/>
    <property type="match status" value="1"/>
</dbReference>